<keyword evidence="4" id="KW-1185">Reference proteome</keyword>
<reference evidence="3 4" key="1">
    <citation type="submission" date="2021-11" db="EMBL/GenBank/DDBJ databases">
        <title>Black yeast isolated from Biological Soil Crust.</title>
        <authorList>
            <person name="Kurbessoian T."/>
        </authorList>
    </citation>
    <scope>NUCLEOTIDE SEQUENCE [LARGE SCALE GENOMIC DNA]</scope>
    <source>
        <strain evidence="3 4">CCFEE 5522</strain>
    </source>
</reference>
<organism evidence="3 4">
    <name type="scientific">Oleoguttula mirabilis</name>
    <dbReference type="NCBI Taxonomy" id="1507867"/>
    <lineage>
        <taxon>Eukaryota</taxon>
        <taxon>Fungi</taxon>
        <taxon>Dikarya</taxon>
        <taxon>Ascomycota</taxon>
        <taxon>Pezizomycotina</taxon>
        <taxon>Dothideomycetes</taxon>
        <taxon>Dothideomycetidae</taxon>
        <taxon>Mycosphaerellales</taxon>
        <taxon>Teratosphaeriaceae</taxon>
        <taxon>Oleoguttula</taxon>
    </lineage>
</organism>
<keyword evidence="1" id="KW-0175">Coiled coil</keyword>
<dbReference type="Proteomes" id="UP001324427">
    <property type="component" value="Unassembled WGS sequence"/>
</dbReference>
<accession>A0AAV9JMG0</accession>
<protein>
    <recommendedName>
        <fullName evidence="5">Fungal N-terminal domain-containing protein</fullName>
    </recommendedName>
</protein>
<name>A0AAV9JMG0_9PEZI</name>
<feature type="region of interest" description="Disordered" evidence="2">
    <location>
        <begin position="212"/>
        <end position="259"/>
    </location>
</feature>
<feature type="region of interest" description="Disordered" evidence="2">
    <location>
        <begin position="476"/>
        <end position="513"/>
    </location>
</feature>
<gene>
    <name evidence="3" type="ORF">LTR36_002332</name>
</gene>
<evidence type="ECO:0000313" key="4">
    <source>
        <dbReference type="Proteomes" id="UP001324427"/>
    </source>
</evidence>
<sequence length="513" mass="56075">MEALGAASAVLDLGKAAWTISAALYKLYRDTQRVNKTVDDIAREVKALARTCDTIHDELKEVVGETAQNSSFNIITQGRRQIKLNNRKEEIARIRNRIQTHTESLQTILLVLNIKIAHLAPGLANQELSQKVGQLQDCIQRLQIQLQTAPQTQSLDSGATLLDYAKGVVLSGATLYEASVAGGSVVGGADAATSNTRVAAWLSSFESLRRDAHSSEPSDDMASRTLSVFSGDERRTGPTDATSANLDPPSHQDIGDADTDSDVDFTTEIIESALQDGARAFKQEEWLEAELLYEEALQNLHQLPVQFRPACDTFELQYRLAVCAYHTEEPNDVEHALTGLMQQPAISLPDEQTGYICDAGHMLSHLYVRVGKLDQAKVSCERTLKARTRLFGKLHASRLESLALMARIEQLLHNQTRARIFINMIPEDRRDDFRATVQALGISQPSSSTQTQSAVGSIHANADILMSTLALVDSEPDSAMETPSGGENTRSSALECSRTTSAGSGSYPHRHLP</sequence>
<evidence type="ECO:0000256" key="1">
    <source>
        <dbReference type="SAM" id="Coils"/>
    </source>
</evidence>
<evidence type="ECO:0000256" key="2">
    <source>
        <dbReference type="SAM" id="MobiDB-lite"/>
    </source>
</evidence>
<evidence type="ECO:0000313" key="3">
    <source>
        <dbReference type="EMBL" id="KAK4546195.1"/>
    </source>
</evidence>
<dbReference type="AlphaFoldDB" id="A0AAV9JMG0"/>
<dbReference type="SUPFAM" id="SSF48452">
    <property type="entry name" value="TPR-like"/>
    <property type="match status" value="1"/>
</dbReference>
<comment type="caution">
    <text evidence="3">The sequence shown here is derived from an EMBL/GenBank/DDBJ whole genome shotgun (WGS) entry which is preliminary data.</text>
</comment>
<feature type="compositionally biased region" description="Polar residues" evidence="2">
    <location>
        <begin position="485"/>
        <end position="504"/>
    </location>
</feature>
<dbReference type="InterPro" id="IPR011990">
    <property type="entry name" value="TPR-like_helical_dom_sf"/>
</dbReference>
<feature type="coiled-coil region" evidence="1">
    <location>
        <begin position="84"/>
        <end position="145"/>
    </location>
</feature>
<proteinExistence type="predicted"/>
<dbReference type="Gene3D" id="1.25.40.10">
    <property type="entry name" value="Tetratricopeptide repeat domain"/>
    <property type="match status" value="1"/>
</dbReference>
<dbReference type="EMBL" id="JAVFHQ010000016">
    <property type="protein sequence ID" value="KAK4546195.1"/>
    <property type="molecule type" value="Genomic_DNA"/>
</dbReference>
<evidence type="ECO:0008006" key="5">
    <source>
        <dbReference type="Google" id="ProtNLM"/>
    </source>
</evidence>